<organism evidence="1 2">
    <name type="scientific">Leptospira santarosai str. ZUN179</name>
    <dbReference type="NCBI Taxonomy" id="1049985"/>
    <lineage>
        <taxon>Bacteria</taxon>
        <taxon>Pseudomonadati</taxon>
        <taxon>Spirochaetota</taxon>
        <taxon>Spirochaetia</taxon>
        <taxon>Leptospirales</taxon>
        <taxon>Leptospiraceae</taxon>
        <taxon>Leptospira</taxon>
    </lineage>
</organism>
<proteinExistence type="predicted"/>
<dbReference type="AlphaFoldDB" id="M6UXR1"/>
<evidence type="ECO:0000313" key="2">
    <source>
        <dbReference type="Proteomes" id="UP000012160"/>
    </source>
</evidence>
<protein>
    <submittedName>
        <fullName evidence="1">Uncharacterized protein</fullName>
    </submittedName>
</protein>
<comment type="caution">
    <text evidence="1">The sequence shown here is derived from an EMBL/GenBank/DDBJ whole genome shotgun (WGS) entry which is preliminary data.</text>
</comment>
<dbReference type="EMBL" id="AHOQ02000028">
    <property type="protein sequence ID" value="EMO45819.1"/>
    <property type="molecule type" value="Genomic_DNA"/>
</dbReference>
<reference evidence="1 2" key="1">
    <citation type="submission" date="2013-01" db="EMBL/GenBank/DDBJ databases">
        <authorList>
            <person name="Harkins D.M."/>
            <person name="Durkin A.S."/>
            <person name="Brinkac L.M."/>
            <person name="Haft D.H."/>
            <person name="Selengut J.D."/>
            <person name="Sanka R."/>
            <person name="DePew J."/>
            <person name="Purushe J."/>
            <person name="Matthias M.A."/>
            <person name="Vinetz J.M."/>
            <person name="Sutton G.G."/>
            <person name="Nierman W.C."/>
            <person name="Fouts D.E."/>
        </authorList>
    </citation>
    <scope>NUCLEOTIDE SEQUENCE [LARGE SCALE GENOMIC DNA]</scope>
    <source>
        <strain evidence="1 2">ZUN179</strain>
    </source>
</reference>
<accession>M6UXR1</accession>
<gene>
    <name evidence="1" type="ORF">LEP1GSC187_2819</name>
</gene>
<evidence type="ECO:0000313" key="1">
    <source>
        <dbReference type="EMBL" id="EMO45819.1"/>
    </source>
</evidence>
<name>M6UXR1_9LEPT</name>
<dbReference type="Proteomes" id="UP000012160">
    <property type="component" value="Unassembled WGS sequence"/>
</dbReference>
<sequence length="45" mass="5628">MFHFHFYPDLFLLQEIQPYLKNLLLFMKLRSIFDSKTRAFRIFNS</sequence>